<organism evidence="2 3">
    <name type="scientific">Sulfurirhabdus autotrophica</name>
    <dbReference type="NCBI Taxonomy" id="1706046"/>
    <lineage>
        <taxon>Bacteria</taxon>
        <taxon>Pseudomonadati</taxon>
        <taxon>Pseudomonadota</taxon>
        <taxon>Betaproteobacteria</taxon>
        <taxon>Nitrosomonadales</taxon>
        <taxon>Sulfuricellaceae</taxon>
        <taxon>Sulfurirhabdus</taxon>
    </lineage>
</organism>
<dbReference type="GO" id="GO:0006313">
    <property type="term" value="P:DNA transposition"/>
    <property type="evidence" value="ECO:0007669"/>
    <property type="project" value="InterPro"/>
</dbReference>
<name>A0A4R3Y5Q8_9PROT</name>
<dbReference type="OrthoDB" id="9794403at2"/>
<dbReference type="AlphaFoldDB" id="A0A4R3Y5Q8"/>
<protein>
    <submittedName>
        <fullName evidence="2">Putative transposase</fullName>
    </submittedName>
</protein>
<dbReference type="Proteomes" id="UP000295367">
    <property type="component" value="Unassembled WGS sequence"/>
</dbReference>
<dbReference type="InterPro" id="IPR036515">
    <property type="entry name" value="Transposase_17_sf"/>
</dbReference>
<dbReference type="SMART" id="SM01321">
    <property type="entry name" value="Y1_Tnp"/>
    <property type="match status" value="1"/>
</dbReference>
<dbReference type="GO" id="GO:0043565">
    <property type="term" value="F:sequence-specific DNA binding"/>
    <property type="evidence" value="ECO:0007669"/>
    <property type="project" value="TreeGrafter"/>
</dbReference>
<accession>A0A4R3Y5Q8</accession>
<dbReference type="EMBL" id="SMCO01000008">
    <property type="protein sequence ID" value="TCV85794.1"/>
    <property type="molecule type" value="Genomic_DNA"/>
</dbReference>
<dbReference type="NCBIfam" id="NF047646">
    <property type="entry name" value="REP_Tyr_transpos"/>
    <property type="match status" value="1"/>
</dbReference>
<dbReference type="PANTHER" id="PTHR36966">
    <property type="entry name" value="REP-ASSOCIATED TYROSINE TRANSPOSASE"/>
    <property type="match status" value="1"/>
</dbReference>
<dbReference type="GO" id="GO:0004803">
    <property type="term" value="F:transposase activity"/>
    <property type="evidence" value="ECO:0007669"/>
    <property type="project" value="InterPro"/>
</dbReference>
<evidence type="ECO:0000259" key="1">
    <source>
        <dbReference type="SMART" id="SM01321"/>
    </source>
</evidence>
<comment type="caution">
    <text evidence="2">The sequence shown here is derived from an EMBL/GenBank/DDBJ whole genome shotgun (WGS) entry which is preliminary data.</text>
</comment>
<dbReference type="InterPro" id="IPR002686">
    <property type="entry name" value="Transposase_17"/>
</dbReference>
<dbReference type="PANTHER" id="PTHR36966:SF1">
    <property type="entry name" value="REP-ASSOCIATED TYROSINE TRANSPOSASE"/>
    <property type="match status" value="1"/>
</dbReference>
<proteinExistence type="predicted"/>
<dbReference type="Gene3D" id="3.30.70.1290">
    <property type="entry name" value="Transposase IS200-like"/>
    <property type="match status" value="1"/>
</dbReference>
<feature type="domain" description="Transposase IS200-like" evidence="1">
    <location>
        <begin position="8"/>
        <end position="131"/>
    </location>
</feature>
<reference evidence="2 3" key="1">
    <citation type="submission" date="2019-03" db="EMBL/GenBank/DDBJ databases">
        <title>Genomic Encyclopedia of Type Strains, Phase IV (KMG-IV): sequencing the most valuable type-strain genomes for metagenomic binning, comparative biology and taxonomic classification.</title>
        <authorList>
            <person name="Goeker M."/>
        </authorList>
    </citation>
    <scope>NUCLEOTIDE SEQUENCE [LARGE SCALE GENOMIC DNA]</scope>
    <source>
        <strain evidence="2 3">DSM 100309</strain>
    </source>
</reference>
<evidence type="ECO:0000313" key="3">
    <source>
        <dbReference type="Proteomes" id="UP000295367"/>
    </source>
</evidence>
<dbReference type="InterPro" id="IPR052715">
    <property type="entry name" value="RAYT_transposase"/>
</dbReference>
<sequence>MRYRRANSAGGTYFFTLALAERKSALLIEHVDRLREIVAKVRQRHPFIIEAMVVLPDYLHAIWRFPPEDADFPKRWSLIKANFSRGLPKEERIRASRVAKRERGIWQRRYWEHQIRDEQDLQAHVDYIHYNPVKHGYVERASDWPYSSIHRYILMGWLNADWGVHEKSEEDGRFGE</sequence>
<dbReference type="Pfam" id="PF01797">
    <property type="entry name" value="Y1_Tnp"/>
    <property type="match status" value="1"/>
</dbReference>
<keyword evidence="3" id="KW-1185">Reference proteome</keyword>
<dbReference type="RefSeq" id="WP_124946519.1">
    <property type="nucleotide sequence ID" value="NZ_BHVT01000037.1"/>
</dbReference>
<dbReference type="SUPFAM" id="SSF143422">
    <property type="entry name" value="Transposase IS200-like"/>
    <property type="match status" value="1"/>
</dbReference>
<evidence type="ECO:0000313" key="2">
    <source>
        <dbReference type="EMBL" id="TCV85794.1"/>
    </source>
</evidence>
<gene>
    <name evidence="2" type="ORF">EDC63_1081</name>
</gene>